<dbReference type="InterPro" id="IPR003915">
    <property type="entry name" value="PKD_2"/>
</dbReference>
<dbReference type="PANTHER" id="PTHR10877:SF150">
    <property type="entry name" value="REJ DOMAIN-CONTAINING PROTEIN"/>
    <property type="match status" value="1"/>
</dbReference>
<dbReference type="InterPro" id="IPR001024">
    <property type="entry name" value="PLAT/LH2_dom"/>
</dbReference>
<dbReference type="PROSITE" id="PS50095">
    <property type="entry name" value="PLAT"/>
    <property type="match status" value="1"/>
</dbReference>
<feature type="region of interest" description="Disordered" evidence="9">
    <location>
        <begin position="2382"/>
        <end position="2405"/>
    </location>
</feature>
<feature type="compositionally biased region" description="Basic and acidic residues" evidence="9">
    <location>
        <begin position="1844"/>
        <end position="1870"/>
    </location>
</feature>
<feature type="compositionally biased region" description="Basic and acidic residues" evidence="9">
    <location>
        <begin position="1976"/>
        <end position="1987"/>
    </location>
</feature>
<feature type="region of interest" description="Disordered" evidence="9">
    <location>
        <begin position="1764"/>
        <end position="1875"/>
    </location>
</feature>
<feature type="compositionally biased region" description="Polar residues" evidence="9">
    <location>
        <begin position="2186"/>
        <end position="2257"/>
    </location>
</feature>
<evidence type="ECO:0000256" key="5">
    <source>
        <dbReference type="ARBA" id="ARBA00022989"/>
    </source>
</evidence>
<comment type="subcellular location">
    <subcellularLocation>
        <location evidence="1">Membrane</location>
        <topology evidence="1">Multi-pass membrane protein</topology>
    </subcellularLocation>
</comment>
<dbReference type="Pfam" id="PF08016">
    <property type="entry name" value="PKD_channel"/>
    <property type="match status" value="1"/>
</dbReference>
<feature type="transmembrane region" description="Helical" evidence="10">
    <location>
        <begin position="1416"/>
        <end position="1435"/>
    </location>
</feature>
<gene>
    <name evidence="12" type="ORF">CVLEPA_LOCUS20384</name>
</gene>
<dbReference type="PRINTS" id="PR01433">
    <property type="entry name" value="POLYCYSTIN2"/>
</dbReference>
<evidence type="ECO:0000256" key="7">
    <source>
        <dbReference type="ARBA" id="ARBA00023180"/>
    </source>
</evidence>
<evidence type="ECO:0000256" key="1">
    <source>
        <dbReference type="ARBA" id="ARBA00004141"/>
    </source>
</evidence>
<evidence type="ECO:0000256" key="3">
    <source>
        <dbReference type="ARBA" id="ARBA00022692"/>
    </source>
</evidence>
<feature type="compositionally biased region" description="Polar residues" evidence="9">
    <location>
        <begin position="2166"/>
        <end position="2178"/>
    </location>
</feature>
<dbReference type="EMBL" id="CAWYQH010000108">
    <property type="protein sequence ID" value="CAK8688363.1"/>
    <property type="molecule type" value="Genomic_DNA"/>
</dbReference>
<dbReference type="Proteomes" id="UP001642483">
    <property type="component" value="Unassembled WGS sequence"/>
</dbReference>
<feature type="compositionally biased region" description="Basic residues" evidence="9">
    <location>
        <begin position="2093"/>
        <end position="2106"/>
    </location>
</feature>
<feature type="compositionally biased region" description="Basic and acidic residues" evidence="9">
    <location>
        <begin position="1778"/>
        <end position="1787"/>
    </location>
</feature>
<feature type="compositionally biased region" description="Basic and acidic residues" evidence="9">
    <location>
        <begin position="1946"/>
        <end position="1959"/>
    </location>
</feature>
<dbReference type="InterPro" id="IPR046791">
    <property type="entry name" value="Polycystin_dom"/>
</dbReference>
<feature type="transmembrane region" description="Helical" evidence="10">
    <location>
        <begin position="2692"/>
        <end position="2713"/>
    </location>
</feature>
<dbReference type="PANTHER" id="PTHR10877">
    <property type="entry name" value="POLYCYSTIN FAMILY MEMBER"/>
    <property type="match status" value="1"/>
</dbReference>
<feature type="compositionally biased region" description="Basic and acidic residues" evidence="9">
    <location>
        <begin position="2043"/>
        <end position="2054"/>
    </location>
</feature>
<evidence type="ECO:0000256" key="10">
    <source>
        <dbReference type="SAM" id="Phobius"/>
    </source>
</evidence>
<keyword evidence="7" id="KW-0325">Glycoprotein</keyword>
<keyword evidence="3 10" id="KW-0812">Transmembrane</keyword>
<feature type="region of interest" description="Disordered" evidence="9">
    <location>
        <begin position="1888"/>
        <end position="1907"/>
    </location>
</feature>
<protein>
    <recommendedName>
        <fullName evidence="11">PLAT domain-containing protein</fullName>
    </recommendedName>
</protein>
<evidence type="ECO:0000313" key="13">
    <source>
        <dbReference type="Proteomes" id="UP001642483"/>
    </source>
</evidence>
<dbReference type="InterPro" id="IPR002859">
    <property type="entry name" value="PKD/REJ-like"/>
</dbReference>
<evidence type="ECO:0000256" key="6">
    <source>
        <dbReference type="ARBA" id="ARBA00023136"/>
    </source>
</evidence>
<dbReference type="Pfam" id="PF02010">
    <property type="entry name" value="REJ"/>
    <property type="match status" value="1"/>
</dbReference>
<evidence type="ECO:0000256" key="4">
    <source>
        <dbReference type="ARBA" id="ARBA00022729"/>
    </source>
</evidence>
<feature type="region of interest" description="Disordered" evidence="9">
    <location>
        <begin position="1917"/>
        <end position="2257"/>
    </location>
</feature>
<dbReference type="InterPro" id="IPR051223">
    <property type="entry name" value="Polycystin"/>
</dbReference>
<name>A0ABP0GA80_CLALP</name>
<keyword evidence="6 10" id="KW-0472">Membrane</keyword>
<dbReference type="SUPFAM" id="SSF49723">
    <property type="entry name" value="Lipase/lipooxygenase domain (PLAT/LH2 domain)"/>
    <property type="match status" value="1"/>
</dbReference>
<feature type="compositionally biased region" description="Basic and acidic residues" evidence="9">
    <location>
        <begin position="2077"/>
        <end position="2092"/>
    </location>
</feature>
<dbReference type="SMART" id="SM00308">
    <property type="entry name" value="LH2"/>
    <property type="match status" value="1"/>
</dbReference>
<dbReference type="InterPro" id="IPR013122">
    <property type="entry name" value="PKD1_2_channel"/>
</dbReference>
<keyword evidence="4" id="KW-0732">Signal</keyword>
<feature type="transmembrane region" description="Helical" evidence="10">
    <location>
        <begin position="2302"/>
        <end position="2331"/>
    </location>
</feature>
<feature type="transmembrane region" description="Helical" evidence="10">
    <location>
        <begin position="1616"/>
        <end position="1637"/>
    </location>
</feature>
<keyword evidence="5 10" id="KW-1133">Transmembrane helix</keyword>
<feature type="compositionally biased region" description="Basic and acidic residues" evidence="9">
    <location>
        <begin position="2116"/>
        <end position="2126"/>
    </location>
</feature>
<proteinExistence type="inferred from homology"/>
<dbReference type="Pfam" id="PF01477">
    <property type="entry name" value="PLAT"/>
    <property type="match status" value="1"/>
</dbReference>
<keyword evidence="13" id="KW-1185">Reference proteome</keyword>
<evidence type="ECO:0000256" key="2">
    <source>
        <dbReference type="ARBA" id="ARBA00007200"/>
    </source>
</evidence>
<feature type="region of interest" description="Disordered" evidence="9">
    <location>
        <begin position="1691"/>
        <end position="1720"/>
    </location>
</feature>
<dbReference type="Pfam" id="PF20519">
    <property type="entry name" value="Polycystin_dom"/>
    <property type="match status" value="1"/>
</dbReference>
<accession>A0ABP0GA80</accession>
<evidence type="ECO:0000313" key="12">
    <source>
        <dbReference type="EMBL" id="CAK8688363.1"/>
    </source>
</evidence>
<feature type="compositionally biased region" description="Basic and acidic residues" evidence="9">
    <location>
        <begin position="1994"/>
        <end position="2023"/>
    </location>
</feature>
<comment type="similarity">
    <text evidence="2">Belongs to the polycystin family.</text>
</comment>
<feature type="transmembrane region" description="Helical" evidence="10">
    <location>
        <begin position="2876"/>
        <end position="2901"/>
    </location>
</feature>
<dbReference type="InterPro" id="IPR036392">
    <property type="entry name" value="PLAT/LH2_dom_sf"/>
</dbReference>
<feature type="compositionally biased region" description="Basic and acidic residues" evidence="9">
    <location>
        <begin position="2061"/>
        <end position="2070"/>
    </location>
</feature>
<evidence type="ECO:0000256" key="9">
    <source>
        <dbReference type="SAM" id="MobiDB-lite"/>
    </source>
</evidence>
<reference evidence="12 13" key="1">
    <citation type="submission" date="2024-02" db="EMBL/GenBank/DDBJ databases">
        <authorList>
            <person name="Daric V."/>
            <person name="Darras S."/>
        </authorList>
    </citation>
    <scope>NUCLEOTIDE SEQUENCE [LARGE SCALE GENOMIC DNA]</scope>
</reference>
<feature type="compositionally biased region" description="Basic and acidic residues" evidence="9">
    <location>
        <begin position="1930"/>
        <end position="1939"/>
    </location>
</feature>
<feature type="compositionally biased region" description="Basic and acidic residues" evidence="9">
    <location>
        <begin position="2137"/>
        <end position="2149"/>
    </location>
</feature>
<feature type="compositionally biased region" description="Basic and acidic residues" evidence="9">
    <location>
        <begin position="1794"/>
        <end position="1806"/>
    </location>
</feature>
<evidence type="ECO:0000256" key="8">
    <source>
        <dbReference type="PROSITE-ProRule" id="PRU00152"/>
    </source>
</evidence>
<comment type="caution">
    <text evidence="8">Lacks conserved residue(s) required for the propagation of feature annotation.</text>
</comment>
<sequence length="2949" mass="338599">MYIVYLAMTRYGPDCSIILRNMSGKIDFPTKEECDNNTIVANNREWEILLKEGEFAYLRFEKTSIKCFDGTLTIKTSGKNLLICGSGKLGNYFFPQTVFVFMQRMTTNCSLARISFVYYRFNLKLTMSSHHVQPGQSVQFVARLNGADSLKAYLKCSVKYEGKSTLAGKNFSTIFSTLRSFQYPGSYSTYVQCNILEEKKTFDTAEMDFYVECALSSSTLQISFKETSTIFHNPVELVSRHRYCFPISYSLLLDDVIVVENQTEQNLNEMKFLLKAFVDVNYKVNSSMQQLIGPGIHDVTLLLQNNVSSVMYFTMVTLNEEIKDFNVTVKEFVGFHPHYFIINATVSQGAPISLSVQIKSIESNLSHFNGSLFCPHYCHSMVIKTNLSQPGMYKVEAIAKNDISQSSSWALIEALPQIYNVFISSLKPIPSYSRNYVYAFVKGDIGDYLMTIYLQGRPENHSFTISKLEYDHKDLPSLPFDAKFYKLIKIERVLYHIGMQQVTGFIRNSKQSFPFVGWVDVLETSSCLEDLRIRDGNYQGGFENPLKVFDYLTFSVDFKFTCKNMSEVRYKWLVFPVATDMDMATYTYEVEFEKESFEPELIIRADTLSPGLYVIKVKVTSENVTSDVLEGKLKDYTLIEITKKKLYFVILGGNVLQTDNNNMTLLRFESSIDHNKYHGHISYNWFCSIKQEELPTRTVIGKIQRKDSCFDWHTLWVTSGHVMEISMNELRQSEHYYIRLIISGPHYDATYADQEVVVQARQAPIVNLKCWSNCGKYFSPHLSIILHLECDDCLRRKWTLSPNPGHQLPLCDDQEFCKLNASLLIPSSNVTGTGYNIHGENSSVTIFLNALSSHGGGSCIILPSMGSAYTTKFNVTCAGYIEGKYQLMYKFFLQEKGHRYLLQYGFDPVLYDIILPPGRSYNDVTIVVEICTLDQSCVEENLFVTVVTKDDVNDDVINELDAALLSSNLQRIAQFVLVLSSSNKLNQSKRKEIISKMAEYPMLLLEPVKQVADVISHVTNNPKLLEETQLQDVQDILDRVESFVPFSASRYDDVNFIVRSCMTTTSQLMRLVRFYPFKNEENLRMNRLGKLLMASLTPGEEVISFETKSVEGRLLKLNNHVTNPFDANTSFVQLSNLQSHITDDVINIEIFRYNSSSANFSPFDQKVDSVTSVSITTGWRDELPISKEIAKNLKLEFNLPQQPDKSKIWLRVKSECDGSACRSTAIGSAFVDVGGDFSGVREATILNIVVGNMEWQIRKLKIFLSPLNHQRSVSEKEFDEKAPSYRWIVKSPSFGAVTCNITVQADLGPGHYRIGTILSTVFSVYQLHCLHWLDAYNGWQENLCKPHEDTVSGRVMCKCGHLPITRIVWAQGRKRSSDDFKLGPSLLGSKLLVFPNKLDYNEISSNMWQRFLENPIVFSMLFVLYSLYGLGLIWARSKDRQVEAEDLFVEVPDNSPFDKYRYIVTIFSGSRRNSGTSAVVCLRLVGKMATSSAHVIQHHTKILNRGSVKSFLITTSECLGDITAIRLWHDNGGHSPEWFLQRVVVRDLEKNHCWFFLCNRWFKHVIDHVVPAARTKNLHNTRTLFPLRLENHLRDRYLWYAFYGMRPWQRHVMGRIEMLSCCLMITLMIMLTALMFHGNNHAQQGLLLAVGNYTFQWWHVAVGIESALLSSPATFLITTMFRRSQRSHKSLLTDSKSVDDEESNVNDEQNPVSHHPNVADGSKEENLKLELFHQQLPVENKTRLRVKPNRETCVVEVAETSQHVMSEDRRVHHHHQRKEATGKMNQKEKRKLKKESPKTEHHDESKIHHRLKPYGENRAFEVGRTSRQVLNEEHRVHHHRRKESNKELDQKERRKLNKESPKKQHRGESKIHHKERLKWVKELLLQKQHRGESKSHRGVKPHGENPAIEVAGTSQQVLSEKHQVHHHQRKESNNELDQKVRRKLKKESPKKDHRGESKILSKVKHHGEAPAIEVADTSRHVLSEERRVNHHQRKEASEEMDHKPRQKLVKEFPKKQHRGESKSPKSHQGVKPHGENPAFEVTDTSRHDLIEDRRVYHHQRKEANDKMDKKERRKLKKEFLSKHHRGESDDFRRKSHQTGKRRHKHSIIVTKTARHVSSEGHSKHDAISQPQPSSGRVRFEEESSDDLKPPMRKIFLSSIVRDKDQPSTSSAAFVTSLSMPPRSPSIAMTSSQEPSTSSFAGMTSSQEPSTSSFVGMTSSQEPSTSSFAGMTSSQEPSTSSFVGMTSSQEPSTSSFVTEQVTPSARSHFAGQRVAVSGTGPHRGIAFVENDPNTGDSRVLPHFFIYIAWILLVATVLTSTVLCALYGMSYGIETCKEWLVSVSVAFLQSVIILEPLKEVLIAYVKVVNNPKLDLRDWIPPLPPSVTPRSHSGDCDAIKRKQDEERSRNRIYRPPSQLRVEITLQDIEEKIRTKRKIKNISLHLIFLVLLFIVTFGQTDRNSFQFGKTVQNMLLDGHRKMSSANDVYNWIEFSLADKFSIGRLTHFPDNQLLILTPPTLRQKRVIKGTSCVHSDSAFKYGLSDTNQCKLHYENQFQEKRNHGPTWSRPPTHATKPSHDVYESCWKYSTANTSWLSSYIGDLALFYNPGGYYVTISKLANETRDQVHYLRRFGWIDGYTRFLMLETVLYNVPHRIYCVTMVAIEISNTGNYVVKPQLMFMRSHHVERAWDVAVQVALYGILVLVLYHLVEVASGFLEEGFRFLKNLWNVLLLIILMTSTLVVGLYLSRVTYTDQAFQAYRNNMKSFHHYHMAAFTDYLTKCLLSICTFFTMLYTVKVMEGHPIFNLMHATIHRAKLEVLGLSLYIFFLYIAFCHVGLVLFGRSKDFSSVSKAMQSVVGFSMEAFTSTNLLRAYPIRGSIFLLLILFIFIKIFVNFFAAVLENTFRELKLLRRERLTRQHLMSFGRKHIRTVFTIHDEISERFKKLRSKRKVE</sequence>
<evidence type="ECO:0000259" key="11">
    <source>
        <dbReference type="PROSITE" id="PS50095"/>
    </source>
</evidence>
<feature type="transmembrane region" description="Helical" evidence="10">
    <location>
        <begin position="2725"/>
        <end position="2743"/>
    </location>
</feature>
<feature type="compositionally biased region" description="Basic and acidic residues" evidence="9">
    <location>
        <begin position="2389"/>
        <end position="2405"/>
    </location>
</feature>
<feature type="transmembrane region" description="Helical" evidence="10">
    <location>
        <begin position="2813"/>
        <end position="2837"/>
    </location>
</feature>
<comment type="caution">
    <text evidence="12">The sequence shown here is derived from an EMBL/GenBank/DDBJ whole genome shotgun (WGS) entry which is preliminary data.</text>
</comment>
<dbReference type="Gene3D" id="2.60.60.20">
    <property type="entry name" value="PLAT/LH2 domain"/>
    <property type="match status" value="1"/>
</dbReference>
<feature type="transmembrane region" description="Helical" evidence="10">
    <location>
        <begin position="2774"/>
        <end position="2792"/>
    </location>
</feature>
<feature type="transmembrane region" description="Helical" evidence="10">
    <location>
        <begin position="2438"/>
        <end position="2456"/>
    </location>
</feature>
<organism evidence="12 13">
    <name type="scientific">Clavelina lepadiformis</name>
    <name type="common">Light-bulb sea squirt</name>
    <name type="synonym">Ascidia lepadiformis</name>
    <dbReference type="NCBI Taxonomy" id="159417"/>
    <lineage>
        <taxon>Eukaryota</taxon>
        <taxon>Metazoa</taxon>
        <taxon>Chordata</taxon>
        <taxon>Tunicata</taxon>
        <taxon>Ascidiacea</taxon>
        <taxon>Aplousobranchia</taxon>
        <taxon>Clavelinidae</taxon>
        <taxon>Clavelina</taxon>
    </lineage>
</organism>
<feature type="domain" description="PLAT" evidence="11">
    <location>
        <begin position="1460"/>
        <end position="1576"/>
    </location>
</feature>